<dbReference type="OrthoDB" id="266020at2759"/>
<keyword evidence="2" id="KW-1185">Reference proteome</keyword>
<dbReference type="PANTHER" id="PTHR33443:SF30">
    <property type="entry name" value="SARCOSINE DEHYDROGENASE-2C PROTEIN"/>
    <property type="match status" value="1"/>
</dbReference>
<dbReference type="Proteomes" id="UP000325315">
    <property type="component" value="Unassembled WGS sequence"/>
</dbReference>
<organism evidence="1 2">
    <name type="scientific">Gossypium australe</name>
    <dbReference type="NCBI Taxonomy" id="47621"/>
    <lineage>
        <taxon>Eukaryota</taxon>
        <taxon>Viridiplantae</taxon>
        <taxon>Streptophyta</taxon>
        <taxon>Embryophyta</taxon>
        <taxon>Tracheophyta</taxon>
        <taxon>Spermatophyta</taxon>
        <taxon>Magnoliopsida</taxon>
        <taxon>eudicotyledons</taxon>
        <taxon>Gunneridae</taxon>
        <taxon>Pentapetalae</taxon>
        <taxon>rosids</taxon>
        <taxon>malvids</taxon>
        <taxon>Malvales</taxon>
        <taxon>Malvaceae</taxon>
        <taxon>Malvoideae</taxon>
        <taxon>Gossypium</taxon>
    </lineage>
</organism>
<name>A0A5B6URA5_9ROSI</name>
<dbReference type="EMBL" id="SMMG02000009">
    <property type="protein sequence ID" value="KAA3459983.1"/>
    <property type="molecule type" value="Genomic_DNA"/>
</dbReference>
<accession>A0A5B6URA5</accession>
<dbReference type="InterPro" id="IPR053234">
    <property type="entry name" value="RPM1_Interactor"/>
</dbReference>
<comment type="caution">
    <text evidence="1">The sequence shown here is derived from an EMBL/GenBank/DDBJ whole genome shotgun (WGS) entry which is preliminary data.</text>
</comment>
<protein>
    <submittedName>
        <fullName evidence="1">Sarcosine dehydrogenase-2C mitochondrial</fullName>
    </submittedName>
</protein>
<dbReference type="PANTHER" id="PTHR33443">
    <property type="entry name" value="ZGC:112980"/>
    <property type="match status" value="1"/>
</dbReference>
<proteinExistence type="predicted"/>
<dbReference type="AlphaFoldDB" id="A0A5B6URA5"/>
<evidence type="ECO:0000313" key="1">
    <source>
        <dbReference type="EMBL" id="KAA3459983.1"/>
    </source>
</evidence>
<reference evidence="2" key="1">
    <citation type="journal article" date="2019" name="Plant Biotechnol. J.">
        <title>Genome sequencing of the Australian wild diploid species Gossypium australe highlights disease resistance and delayed gland morphogenesis.</title>
        <authorList>
            <person name="Cai Y."/>
            <person name="Cai X."/>
            <person name="Wang Q."/>
            <person name="Wang P."/>
            <person name="Zhang Y."/>
            <person name="Cai C."/>
            <person name="Xu Y."/>
            <person name="Wang K."/>
            <person name="Zhou Z."/>
            <person name="Wang C."/>
            <person name="Geng S."/>
            <person name="Li B."/>
            <person name="Dong Q."/>
            <person name="Hou Y."/>
            <person name="Wang H."/>
            <person name="Ai P."/>
            <person name="Liu Z."/>
            <person name="Yi F."/>
            <person name="Sun M."/>
            <person name="An G."/>
            <person name="Cheng J."/>
            <person name="Zhang Y."/>
            <person name="Shi Q."/>
            <person name="Xie Y."/>
            <person name="Shi X."/>
            <person name="Chang Y."/>
            <person name="Huang F."/>
            <person name="Chen Y."/>
            <person name="Hong S."/>
            <person name="Mi L."/>
            <person name="Sun Q."/>
            <person name="Zhang L."/>
            <person name="Zhou B."/>
            <person name="Peng R."/>
            <person name="Zhang X."/>
            <person name="Liu F."/>
        </authorList>
    </citation>
    <scope>NUCLEOTIDE SEQUENCE [LARGE SCALE GENOMIC DNA]</scope>
    <source>
        <strain evidence="2">cv. PA1801</strain>
    </source>
</reference>
<gene>
    <name evidence="1" type="ORF">EPI10_026694</name>
</gene>
<sequence>MEGKEVIVISSSPEKDRMLSNIGCKKEDDDGRTLLKKNMDMMEDCFILDFNPFDSMDIAKLSITIQDAHDDDDDDLTVVAEKGKVACRDYPHSRHLCLRFPFDKTPHEKHCYRCYCYVCDSVAPCKFWTKHCHASEHVEDWKSQRELRLKIRRQIGQTQDRVIVNPLFPTVVGSSQGAIEKSNYLCGKARIWVIRKNTIGNNHFPIVWHSLIALVQKLRAMIVAPIDVYPLHASKHTCPERKL</sequence>
<evidence type="ECO:0000313" key="2">
    <source>
        <dbReference type="Proteomes" id="UP000325315"/>
    </source>
</evidence>